<dbReference type="Proteomes" id="UP001230188">
    <property type="component" value="Unassembled WGS sequence"/>
</dbReference>
<comment type="caution">
    <text evidence="2">The sequence shown here is derived from an EMBL/GenBank/DDBJ whole genome shotgun (WGS) entry which is preliminary data.</text>
</comment>
<dbReference type="Gene3D" id="2.60.120.620">
    <property type="entry name" value="q2cbj1_9rhob like domain"/>
    <property type="match status" value="1"/>
</dbReference>
<evidence type="ECO:0000313" key="3">
    <source>
        <dbReference type="Proteomes" id="UP001230188"/>
    </source>
</evidence>
<name>A0AAD7XQX6_9STRA</name>
<organism evidence="2 3">
    <name type="scientific">Chrysophaeum taylorii</name>
    <dbReference type="NCBI Taxonomy" id="2483200"/>
    <lineage>
        <taxon>Eukaryota</taxon>
        <taxon>Sar</taxon>
        <taxon>Stramenopiles</taxon>
        <taxon>Ochrophyta</taxon>
        <taxon>Pelagophyceae</taxon>
        <taxon>Pelagomonadales</taxon>
        <taxon>Pelagomonadaceae</taxon>
        <taxon>Chrysophaeum</taxon>
    </lineage>
</organism>
<dbReference type="EMBL" id="JAQMWT010000002">
    <property type="protein sequence ID" value="KAJ8614580.1"/>
    <property type="molecule type" value="Genomic_DNA"/>
</dbReference>
<dbReference type="InterPro" id="IPR051961">
    <property type="entry name" value="Fungal_Metabolite_Diox"/>
</dbReference>
<dbReference type="PANTHER" id="PTHR37563">
    <property type="entry name" value="PHYTANOYL-COA DIOXYGENASE FAMILY PROTEIN (AFU_ORTHOLOGUE AFUA_2G03330)"/>
    <property type="match status" value="1"/>
</dbReference>
<dbReference type="PANTHER" id="PTHR37563:SF2">
    <property type="entry name" value="PHYTANOYL-COA DIOXYGENASE FAMILY PROTEIN (AFU_ORTHOLOGUE AFUA_2G03330)"/>
    <property type="match status" value="1"/>
</dbReference>
<feature type="region of interest" description="Disordered" evidence="1">
    <location>
        <begin position="214"/>
        <end position="311"/>
    </location>
</feature>
<gene>
    <name evidence="2" type="ORF">CTAYLR_004954</name>
</gene>
<dbReference type="Pfam" id="PF05721">
    <property type="entry name" value="PhyH"/>
    <property type="match status" value="1"/>
</dbReference>
<feature type="compositionally biased region" description="Acidic residues" evidence="1">
    <location>
        <begin position="295"/>
        <end position="311"/>
    </location>
</feature>
<evidence type="ECO:0000313" key="2">
    <source>
        <dbReference type="EMBL" id="KAJ8614580.1"/>
    </source>
</evidence>
<protein>
    <submittedName>
        <fullName evidence="2">Uncharacterized protein</fullName>
    </submittedName>
</protein>
<dbReference type="InterPro" id="IPR008775">
    <property type="entry name" value="Phytyl_CoA_dOase-like"/>
</dbReference>
<dbReference type="AlphaFoldDB" id="A0AAD7XQX6"/>
<proteinExistence type="predicted"/>
<accession>A0AAD7XQX6</accession>
<keyword evidence="3" id="KW-1185">Reference proteome</keyword>
<reference evidence="2" key="1">
    <citation type="submission" date="2023-01" db="EMBL/GenBank/DDBJ databases">
        <title>Metagenome sequencing of chrysophaentin producing Chrysophaeum taylorii.</title>
        <authorList>
            <person name="Davison J."/>
            <person name="Bewley C."/>
        </authorList>
    </citation>
    <scope>NUCLEOTIDE SEQUENCE</scope>
    <source>
        <strain evidence="2">NIES-1699</strain>
    </source>
</reference>
<dbReference type="SUPFAM" id="SSF51197">
    <property type="entry name" value="Clavaminate synthase-like"/>
    <property type="match status" value="1"/>
</dbReference>
<evidence type="ECO:0000256" key="1">
    <source>
        <dbReference type="SAM" id="MobiDB-lite"/>
    </source>
</evidence>
<sequence length="595" mass="66304">MEATLAAGLELARALAGAGRPREAAEVASRVAALRVKTLGRAHPVTRSTRTFLSRLLREEEPPTRVDGVTQTEDAEEEAAAWEVARAVCHLDELRPVRHAKHWCYEGTSLDRAETALDYARDILKRIEALAHPNRRPSPKPAWHPPRPTVFKMMRIVRKDASDVVVETLAGPAELCEGFLGARKKFGDLRFSRCLEPGERLELVVDNVVKLAHPAAKPKKRKKEKENDSPKNSATKDDDESEEPLPPPPPESEEPSADAKSEEPLPPPKRRLKKKKIDDESKSRLKKKKTKLADDESEAEWDPDKEEEEEDPAVAVASGGEWNAFAVSSETPTDPGGDEWNPVVEDARCDVVRVTRALSASELADRFHARGLLLLDSVAMPVAQLKKKFQTVYDAKLEEATARGLASTKTPWRLAKGNEETIPGFNQRPGGRVDMIFDNNEFDGVAWPWAPVVKEILGTPNLNYVGCVVARPGDVDQNWHVDGVHVDSARHQPADRLIVFCPLIDLTFETGCTELVPGSHKVSRLSHKFEAVAHLPRARHYVAAGTPLIMDYRLWHRGLANTSKTTLRPILYTVYQRTHHKRDLEDAAGDLSKFY</sequence>
<dbReference type="InterPro" id="IPR011990">
    <property type="entry name" value="TPR-like_helical_dom_sf"/>
</dbReference>
<dbReference type="Gene3D" id="1.25.40.10">
    <property type="entry name" value="Tetratricopeptide repeat domain"/>
    <property type="match status" value="1"/>
</dbReference>